<sequence length="583" mass="65428">MIMRWCNIEAQDGGDVRGPWFVSLVKGNCFKTQQRPSITGGKYSKAFHIVVKVDHEQQADEVLTYSGAIKVIQDTPKTCNMVKLAFLLPGGETILHSWVQNEDGKGFYPIVYGTQCAIFIGAYIHSQLAHDIVKAIWCKVPSFGPPIAYMVSKGESEKRSSGYSELLEASAKLTITLVGLQVLQGHNRLTSHQTCLLVLNGCLWTHHHMQSVFITTHCPTQNVRYPGCSPHKSTLYTLTIAFMLRIPLPSLALANMFGPHPLITHHASFDHPMFNEAIFSLPSVPVLTSDGFIYQHVCDLHGMHQTLTFPLVDRAAVPSCGPLLDALLQAYSYNTESRLLVARACRDSINMGDFVSRVVVHGLPVLEAKFMWSLYSSNPPTTQWADLHFMNKVKKLNNAWRNMSEDEKTTATKDLIKDLDEAKEMKSLSVQNVAISAFHDVRANMDSVIEELYAWTGLEVALIAVRSKGNQHTPPLIFATSDRIYDFFMQSLTLPLEEVSKRIKAYCLSGVPGLVEHHDAVLHEKQQHVADLILKKLCKITQLSLARVLYKGSIRSIMKLDILFNSWSNNLTFFCKLTHEEFE</sequence>
<keyword evidence="2" id="KW-1185">Reference proteome</keyword>
<proteinExistence type="predicted"/>
<dbReference type="Proteomes" id="UP000029665">
    <property type="component" value="Unassembled WGS sequence"/>
</dbReference>
<dbReference type="EMBL" id="CCBP010000220">
    <property type="protein sequence ID" value="CDO74853.1"/>
    <property type="molecule type" value="Genomic_DNA"/>
</dbReference>
<evidence type="ECO:0000313" key="2">
    <source>
        <dbReference type="Proteomes" id="UP000029665"/>
    </source>
</evidence>
<organism evidence="1 2">
    <name type="scientific">Pycnoporus cinnabarinus</name>
    <name type="common">Cinnabar-red polypore</name>
    <name type="synonym">Trametes cinnabarina</name>
    <dbReference type="NCBI Taxonomy" id="5643"/>
    <lineage>
        <taxon>Eukaryota</taxon>
        <taxon>Fungi</taxon>
        <taxon>Dikarya</taxon>
        <taxon>Basidiomycota</taxon>
        <taxon>Agaricomycotina</taxon>
        <taxon>Agaricomycetes</taxon>
        <taxon>Polyporales</taxon>
        <taxon>Polyporaceae</taxon>
        <taxon>Trametes</taxon>
    </lineage>
</organism>
<name>A0A060SR02_PYCCI</name>
<accession>A0A060SR02</accession>
<protein>
    <submittedName>
        <fullName evidence="1">Uncharacterized protein</fullName>
    </submittedName>
</protein>
<gene>
    <name evidence="1" type="ORF">BN946_scf185004.g3</name>
</gene>
<dbReference type="STRING" id="5643.A0A060SR02"/>
<comment type="caution">
    <text evidence="1">The sequence shown here is derived from an EMBL/GenBank/DDBJ whole genome shotgun (WGS) entry which is preliminary data.</text>
</comment>
<dbReference type="HOGENOM" id="CLU_467789_0_0_1"/>
<reference evidence="1" key="1">
    <citation type="submission" date="2014-01" db="EMBL/GenBank/DDBJ databases">
        <title>The genome of the white-rot fungus Pycnoporus cinnabarinus: a basidiomycete model with a versatile arsenal for lignocellulosic biomass breakdown.</title>
        <authorList>
            <person name="Levasseur A."/>
            <person name="Lomascolo A."/>
            <person name="Ruiz-Duenas F.J."/>
            <person name="Uzan E."/>
            <person name="Piumi F."/>
            <person name="Kues U."/>
            <person name="Ram A.F.J."/>
            <person name="Murat C."/>
            <person name="Haon M."/>
            <person name="Benoit I."/>
            <person name="Arfi Y."/>
            <person name="Chevret D."/>
            <person name="Drula E."/>
            <person name="Kwon M.J."/>
            <person name="Gouret P."/>
            <person name="Lesage-Meessen L."/>
            <person name="Lombard V."/>
            <person name="Mariette J."/>
            <person name="Noirot C."/>
            <person name="Park J."/>
            <person name="Patyshakuliyeva A."/>
            <person name="Wieneger R.A.B."/>
            <person name="Wosten H.A.B."/>
            <person name="Martin F."/>
            <person name="Coutinho P.M."/>
            <person name="de Vries R."/>
            <person name="Martinez A.T."/>
            <person name="Klopp C."/>
            <person name="Pontarotti P."/>
            <person name="Henrissat B."/>
            <person name="Record E."/>
        </authorList>
    </citation>
    <scope>NUCLEOTIDE SEQUENCE [LARGE SCALE GENOMIC DNA]</scope>
    <source>
        <strain evidence="1">BRFM137</strain>
    </source>
</reference>
<evidence type="ECO:0000313" key="1">
    <source>
        <dbReference type="EMBL" id="CDO74853.1"/>
    </source>
</evidence>
<dbReference type="OrthoDB" id="2757513at2759"/>
<dbReference type="AlphaFoldDB" id="A0A060SR02"/>